<evidence type="ECO:0000313" key="12">
    <source>
        <dbReference type="Proteomes" id="UP000183832"/>
    </source>
</evidence>
<evidence type="ECO:0000256" key="5">
    <source>
        <dbReference type="ARBA" id="ARBA00022833"/>
    </source>
</evidence>
<keyword evidence="4 9" id="KW-0863">Zinc-finger</keyword>
<dbReference type="AlphaFoldDB" id="A0A1J1J9Y3"/>
<dbReference type="InterPro" id="IPR013087">
    <property type="entry name" value="Znf_C2H2_type"/>
</dbReference>
<proteinExistence type="predicted"/>
<dbReference type="SUPFAM" id="SSF57667">
    <property type="entry name" value="beta-beta-alpha zinc fingers"/>
    <property type="match status" value="2"/>
</dbReference>
<feature type="domain" description="C2H2-type" evidence="10">
    <location>
        <begin position="602"/>
        <end position="631"/>
    </location>
</feature>
<keyword evidence="12" id="KW-1185">Reference proteome</keyword>
<dbReference type="PROSITE" id="PS50157">
    <property type="entry name" value="ZINC_FINGER_C2H2_2"/>
    <property type="match status" value="3"/>
</dbReference>
<dbReference type="Pfam" id="PF00096">
    <property type="entry name" value="zf-C2H2"/>
    <property type="match status" value="1"/>
</dbReference>
<sequence>MDFDDNNVSLITADFSTQVSEKTNNIAKKEEFKYESNNSVQHEATEVQKPFECRICGFMSFFQSSFDSHNCIQNETKVLCPNSQCSNIFTNNESLKSHLLVDHKVLQDEIDLFIEKHQQPNVEKPRQKIHIVDYQLLKKPDTNEPAKSKIFIKDVTLLRKPDLPHTNIAIPNIFDSLDLTAEDEILDDFLGNDDQIFNDDFDFDDSANFNSFPSPEPVSEAPEVEIILPEVPTETASDQQSGKIFVRKNLCNDSELLSEATTSSEIPTSKIYVRSHESLTSQVVTTDVTKQPSEASTPDCVIVSSEIISEVPKSKIFIRNIEALTNPQQEATSNQFFTDEVEEETNAPGNFMNVTNNFPPSIFVRRYDSLVNENVPEQTLLQSLQPSPQHCNISIKNMNTLIEPILMQPPLINPPPTSMIFGQAQNLVIHMRPQQADENLINYRDTSMTPDTLPGSSNVSTCGGNDEVIMLDDAEVSDAIFSNFHDTSAIQNEIVKLMETSHVVEPSRELINHSEIVQNPERNETETPNEKTVLQKLEEAATNQGEEQPMVSIPIDFTSETAIEGDTERKKMKLVKIIRIRKKKKNESETNQQSTTNIQVVFKCSLQSCTLHFSSENLLKYHRRCHTDDGTIICPECKSEEFKTFNTLHTHLWRSHKVDMDLYACKLCDFKTPILSRLKNFHEKIHSNVRSYKCDVSNCNKSFKNSKQLKNHLQTHKNKKKEKFMRKVKTSNSIDSSKKIQCGECNRGFSSESGLYIHSMEHKKSDEKKFNCEACDYSTNDHNSFRRHKSQHSMVHHYKCPGCDYTSIQSNTYRKHLEKQHPELAESLLYKCTSCKFTTISKAKFEGHLMKHADNSTNIETKKTCNKIKVKSNLMLTDPMIQLMKDLLPNQANNL</sequence>
<comment type="subcellular location">
    <subcellularLocation>
        <location evidence="1">Nucleus</location>
    </subcellularLocation>
</comment>
<dbReference type="OrthoDB" id="5876240at2759"/>
<feature type="domain" description="C2H2-type" evidence="10">
    <location>
        <begin position="692"/>
        <end position="721"/>
    </location>
</feature>
<evidence type="ECO:0000256" key="2">
    <source>
        <dbReference type="ARBA" id="ARBA00022723"/>
    </source>
</evidence>
<protein>
    <submittedName>
        <fullName evidence="11">CLUMA_CG021221, isoform A</fullName>
    </submittedName>
</protein>
<evidence type="ECO:0000256" key="3">
    <source>
        <dbReference type="ARBA" id="ARBA00022737"/>
    </source>
</evidence>
<keyword evidence="5" id="KW-0862">Zinc</keyword>
<dbReference type="Gene3D" id="3.30.160.60">
    <property type="entry name" value="Classic Zinc Finger"/>
    <property type="match status" value="4"/>
</dbReference>
<keyword evidence="8" id="KW-0539">Nucleus</keyword>
<feature type="domain" description="C2H2-type" evidence="10">
    <location>
        <begin position="740"/>
        <end position="767"/>
    </location>
</feature>
<dbReference type="PANTHER" id="PTHR47772">
    <property type="entry name" value="ZINC FINGER PROTEIN 200"/>
    <property type="match status" value="1"/>
</dbReference>
<evidence type="ECO:0000256" key="6">
    <source>
        <dbReference type="ARBA" id="ARBA00023015"/>
    </source>
</evidence>
<evidence type="ECO:0000256" key="4">
    <source>
        <dbReference type="ARBA" id="ARBA00022771"/>
    </source>
</evidence>
<evidence type="ECO:0000313" key="11">
    <source>
        <dbReference type="EMBL" id="CRL08684.1"/>
    </source>
</evidence>
<dbReference type="PROSITE" id="PS00028">
    <property type="entry name" value="ZINC_FINGER_C2H2_1"/>
    <property type="match status" value="4"/>
</dbReference>
<dbReference type="GO" id="GO:0005634">
    <property type="term" value="C:nucleus"/>
    <property type="evidence" value="ECO:0007669"/>
    <property type="project" value="UniProtKB-SubCell"/>
</dbReference>
<dbReference type="GO" id="GO:0008270">
    <property type="term" value="F:zinc ion binding"/>
    <property type="evidence" value="ECO:0007669"/>
    <property type="project" value="UniProtKB-KW"/>
</dbReference>
<evidence type="ECO:0000256" key="9">
    <source>
        <dbReference type="PROSITE-ProRule" id="PRU00042"/>
    </source>
</evidence>
<reference evidence="11 12" key="1">
    <citation type="submission" date="2015-04" db="EMBL/GenBank/DDBJ databases">
        <authorList>
            <person name="Syromyatnikov M.Y."/>
            <person name="Popov V.N."/>
        </authorList>
    </citation>
    <scope>NUCLEOTIDE SEQUENCE [LARGE SCALE GENOMIC DNA]</scope>
</reference>
<keyword evidence="3" id="KW-0677">Repeat</keyword>
<gene>
    <name evidence="11" type="ORF">CLUMA_CG021221</name>
</gene>
<evidence type="ECO:0000259" key="10">
    <source>
        <dbReference type="PROSITE" id="PS50157"/>
    </source>
</evidence>
<keyword evidence="6" id="KW-0805">Transcription regulation</keyword>
<name>A0A1J1J9Y3_9DIPT</name>
<keyword evidence="2" id="KW-0479">Metal-binding</keyword>
<dbReference type="SMART" id="SM00355">
    <property type="entry name" value="ZnF_C2H2"/>
    <property type="match status" value="9"/>
</dbReference>
<dbReference type="Proteomes" id="UP000183832">
    <property type="component" value="Unassembled WGS sequence"/>
</dbReference>
<evidence type="ECO:0000256" key="8">
    <source>
        <dbReference type="ARBA" id="ARBA00023242"/>
    </source>
</evidence>
<keyword evidence="7" id="KW-0804">Transcription</keyword>
<evidence type="ECO:0000256" key="1">
    <source>
        <dbReference type="ARBA" id="ARBA00004123"/>
    </source>
</evidence>
<dbReference type="InterPro" id="IPR036236">
    <property type="entry name" value="Znf_C2H2_sf"/>
</dbReference>
<evidence type="ECO:0000256" key="7">
    <source>
        <dbReference type="ARBA" id="ARBA00023163"/>
    </source>
</evidence>
<dbReference type="EMBL" id="CVRI01000075">
    <property type="protein sequence ID" value="CRL08684.1"/>
    <property type="molecule type" value="Genomic_DNA"/>
</dbReference>
<dbReference type="STRING" id="568069.A0A1J1J9Y3"/>
<accession>A0A1J1J9Y3</accession>
<organism evidence="11 12">
    <name type="scientific">Clunio marinus</name>
    <dbReference type="NCBI Taxonomy" id="568069"/>
    <lineage>
        <taxon>Eukaryota</taxon>
        <taxon>Metazoa</taxon>
        <taxon>Ecdysozoa</taxon>
        <taxon>Arthropoda</taxon>
        <taxon>Hexapoda</taxon>
        <taxon>Insecta</taxon>
        <taxon>Pterygota</taxon>
        <taxon>Neoptera</taxon>
        <taxon>Endopterygota</taxon>
        <taxon>Diptera</taxon>
        <taxon>Nematocera</taxon>
        <taxon>Chironomoidea</taxon>
        <taxon>Chironomidae</taxon>
        <taxon>Clunio</taxon>
    </lineage>
</organism>
<dbReference type="PANTHER" id="PTHR47772:SF13">
    <property type="entry name" value="GASTRULA ZINC FINGER PROTEIN XLCGF49.1-LIKE-RELATED"/>
    <property type="match status" value="1"/>
</dbReference>
<dbReference type="InterPro" id="IPR050636">
    <property type="entry name" value="C2H2-ZF_domain-containing"/>
</dbReference>